<evidence type="ECO:0000313" key="1">
    <source>
        <dbReference type="EMBL" id="CAH2319722.1"/>
    </source>
</evidence>
<accession>A0AAD1WM18</accession>
<reference evidence="1" key="1">
    <citation type="submission" date="2022-03" db="EMBL/GenBank/DDBJ databases">
        <authorList>
            <person name="Alioto T."/>
            <person name="Alioto T."/>
            <person name="Gomez Garrido J."/>
        </authorList>
    </citation>
    <scope>NUCLEOTIDE SEQUENCE</scope>
</reference>
<proteinExistence type="predicted"/>
<dbReference type="EMBL" id="OW240921">
    <property type="protein sequence ID" value="CAH2319722.1"/>
    <property type="molecule type" value="Genomic_DNA"/>
</dbReference>
<name>A0AAD1WM18_PELCU</name>
<organism evidence="1 2">
    <name type="scientific">Pelobates cultripes</name>
    <name type="common">Western spadefoot toad</name>
    <dbReference type="NCBI Taxonomy" id="61616"/>
    <lineage>
        <taxon>Eukaryota</taxon>
        <taxon>Metazoa</taxon>
        <taxon>Chordata</taxon>
        <taxon>Craniata</taxon>
        <taxon>Vertebrata</taxon>
        <taxon>Euteleostomi</taxon>
        <taxon>Amphibia</taxon>
        <taxon>Batrachia</taxon>
        <taxon>Anura</taxon>
        <taxon>Pelobatoidea</taxon>
        <taxon>Pelobatidae</taxon>
        <taxon>Pelobates</taxon>
    </lineage>
</organism>
<protein>
    <submittedName>
        <fullName evidence="1">Uncharacterized protein</fullName>
    </submittedName>
</protein>
<dbReference type="Proteomes" id="UP001295444">
    <property type="component" value="Chromosome 10"/>
</dbReference>
<dbReference type="AlphaFoldDB" id="A0AAD1WM18"/>
<keyword evidence="2" id="KW-1185">Reference proteome</keyword>
<sequence length="50" mass="5596">NDLTLTSNAHGSILIHTGRRGCQTESPELTWPNLAHTLSGPNYTYYQKTH</sequence>
<evidence type="ECO:0000313" key="2">
    <source>
        <dbReference type="Proteomes" id="UP001295444"/>
    </source>
</evidence>
<gene>
    <name evidence="1" type="ORF">PECUL_23A042302</name>
</gene>
<feature type="non-terminal residue" evidence="1">
    <location>
        <position position="1"/>
    </location>
</feature>